<evidence type="ECO:0000313" key="3">
    <source>
        <dbReference type="Proteomes" id="UP000503339"/>
    </source>
</evidence>
<reference evidence="2 3" key="1">
    <citation type="submission" date="2018-10" db="EMBL/GenBank/DDBJ databases">
        <authorList>
            <person name="Perry B.J."/>
            <person name="Sullivan J.T."/>
            <person name="Murphy R.J.T."/>
            <person name="Ramsay J.P."/>
            <person name="Ronson C.W."/>
        </authorList>
    </citation>
    <scope>NUCLEOTIDE SEQUENCE [LARGE SCALE GENOMIC DNA]</scope>
    <source>
        <strain evidence="2 3">NZP2014</strain>
    </source>
</reference>
<proteinExistence type="predicted"/>
<accession>A0A6M7UIX1</accession>
<gene>
    <name evidence="2" type="primary">bcsN</name>
    <name evidence="2" type="ORF">EB233_11670</name>
</gene>
<evidence type="ECO:0000256" key="1">
    <source>
        <dbReference type="SAM" id="MobiDB-lite"/>
    </source>
</evidence>
<dbReference type="KEGG" id="merd:EB233_11670"/>
<feature type="compositionally biased region" description="Polar residues" evidence="1">
    <location>
        <begin position="308"/>
        <end position="321"/>
    </location>
</feature>
<evidence type="ECO:0000313" key="2">
    <source>
        <dbReference type="EMBL" id="QKC76118.1"/>
    </source>
</evidence>
<dbReference type="Proteomes" id="UP000503339">
    <property type="component" value="Chromosome"/>
</dbReference>
<keyword evidence="3" id="KW-1185">Reference proteome</keyword>
<name>A0A6M7UIX1_9HYPH</name>
<dbReference type="InterPro" id="IPR031482">
    <property type="entry name" value="CBP_BcsN"/>
</dbReference>
<feature type="region of interest" description="Disordered" evidence="1">
    <location>
        <begin position="281"/>
        <end position="357"/>
    </location>
</feature>
<protein>
    <submittedName>
        <fullName evidence="2">Cellulose biosynthesis protein BcsN</fullName>
    </submittedName>
</protein>
<dbReference type="Pfam" id="PF17038">
    <property type="entry name" value="CBP_BcsN"/>
    <property type="match status" value="1"/>
</dbReference>
<organism evidence="2 3">
    <name type="scientific">Mesorhizobium erdmanii</name>
    <dbReference type="NCBI Taxonomy" id="1777866"/>
    <lineage>
        <taxon>Bacteria</taxon>
        <taxon>Pseudomonadati</taxon>
        <taxon>Pseudomonadota</taxon>
        <taxon>Alphaproteobacteria</taxon>
        <taxon>Hyphomicrobiales</taxon>
        <taxon>Phyllobacteriaceae</taxon>
        <taxon>Mesorhizobium</taxon>
    </lineage>
</organism>
<dbReference type="EMBL" id="CP033361">
    <property type="protein sequence ID" value="QKC76118.1"/>
    <property type="molecule type" value="Genomic_DNA"/>
</dbReference>
<dbReference type="AlphaFoldDB" id="A0A6M7UIX1"/>
<sequence>MDSLNTACVRPLPRLPALLVGEGERPRGFARSALKAAAMMSVAVLAGCAGPAPIVNPSGTSLASAETAFAFPPPGGPAITAILERRFTNATQQDILLSTSAHTPGQNTLRVQLFGPVDTSLAGQGRLRDGYLPIGDLGSEMRQMLPGIRMQRSPYYVQNKYGPFGYAVGRAASGDTCLYGWQRISSTGVTQTWIGNKGSVQVRLRLCDQGASEQKLLDIMYGYTITSYFKSRNWNPYGEPVAPDESLGKPGHPIYPVGVTRFETVTAPASAKPAPRIVRRRDAAGQQPVQSLAQPVGPLVPAPPGGRTAQTLQPAASQPAATGNAVVGSGPITIVPSPPCAQTSAAAGCGKQEDTAR</sequence>